<evidence type="ECO:0000259" key="2">
    <source>
        <dbReference type="Pfam" id="PF11977"/>
    </source>
</evidence>
<dbReference type="PANTHER" id="PTHR12876">
    <property type="entry name" value="N4BP1-RELATED"/>
    <property type="match status" value="1"/>
</dbReference>
<dbReference type="Pfam" id="PF11977">
    <property type="entry name" value="RNase_Zc3h12a"/>
    <property type="match status" value="2"/>
</dbReference>
<dbReference type="GO" id="GO:0003729">
    <property type="term" value="F:mRNA binding"/>
    <property type="evidence" value="ECO:0007669"/>
    <property type="project" value="TreeGrafter"/>
</dbReference>
<feature type="domain" description="RNase NYN" evidence="2">
    <location>
        <begin position="441"/>
        <end position="564"/>
    </location>
</feature>
<feature type="region of interest" description="Disordered" evidence="1">
    <location>
        <begin position="1"/>
        <end position="34"/>
    </location>
</feature>
<proteinExistence type="predicted"/>
<evidence type="ECO:0000313" key="3">
    <source>
        <dbReference type="EMBL" id="CAF0944454.1"/>
    </source>
</evidence>
<name>A0A814CSR0_9BILA</name>
<gene>
    <name evidence="3" type="ORF">IZO911_LOCUS14631</name>
</gene>
<dbReference type="PANTHER" id="PTHR12876:SF35">
    <property type="entry name" value="LD08718P-RELATED"/>
    <property type="match status" value="1"/>
</dbReference>
<evidence type="ECO:0000313" key="4">
    <source>
        <dbReference type="Proteomes" id="UP000663860"/>
    </source>
</evidence>
<feature type="domain" description="RNase NYN" evidence="2">
    <location>
        <begin position="572"/>
        <end position="686"/>
    </location>
</feature>
<dbReference type="GO" id="GO:0005634">
    <property type="term" value="C:nucleus"/>
    <property type="evidence" value="ECO:0007669"/>
    <property type="project" value="TreeGrafter"/>
</dbReference>
<comment type="caution">
    <text evidence="3">The sequence shown here is derived from an EMBL/GenBank/DDBJ whole genome shotgun (WGS) entry which is preliminary data.</text>
</comment>
<dbReference type="AlphaFoldDB" id="A0A814CSR0"/>
<reference evidence="3" key="1">
    <citation type="submission" date="2021-02" db="EMBL/GenBank/DDBJ databases">
        <authorList>
            <person name="Nowell W R."/>
        </authorList>
    </citation>
    <scope>NUCLEOTIDE SEQUENCE</scope>
</reference>
<dbReference type="GO" id="GO:0004521">
    <property type="term" value="F:RNA endonuclease activity"/>
    <property type="evidence" value="ECO:0007669"/>
    <property type="project" value="TreeGrafter"/>
</dbReference>
<dbReference type="GO" id="GO:0036464">
    <property type="term" value="C:cytoplasmic ribonucleoprotein granule"/>
    <property type="evidence" value="ECO:0007669"/>
    <property type="project" value="TreeGrafter"/>
</dbReference>
<evidence type="ECO:0000256" key="1">
    <source>
        <dbReference type="SAM" id="MobiDB-lite"/>
    </source>
</evidence>
<dbReference type="Gene3D" id="3.40.50.11980">
    <property type="match status" value="3"/>
</dbReference>
<sequence>MSTHPIRNNNHSQRRYHTNNNRQRPDKKINASAEQTRSDLIQQFNFYCASLHTRHIYDFDIDGQNNHRCTLTLSVFPNLQSIGNGGKSKQEAKANSIIAFLAHMEKRKQVGLFVPYLIPSLHRNIQVELRRAAVSTPDLSINLNEYLLHDRIISKRQAKKLEQILRIIQRICGVRIVTLSQSSNMTFIYIVGAKLQQDLIQPYVNALFQPDSEQMFNYGEKLFDIFSDETFLDNVCQRLKVLCDNHLEKCKLFIRGSSVNVQCCYNEFVILRREYENEFHRQRKNAYPAATTVSTNQIELKTTTEQLESTRIDNNDKPTSIEEKTDDQLPDYSNYDDDVNASILKVLRDEEDSEEKTLDQDATIKKSPSIIEISDDSSDSAEPEVLQTIVRKPIKKINHTPLPIQTHPVTTQPIFDTNNQNTTHVPQLPLLAARPVPARVLRHIVLDGQNVARNSNDYDRSFSWSRLFNAIHYFKNRGHENIIAFLPLYLRDYSNKHQSANDATRERQHRDFLINSRYIAFTPSRYNNGQRLTNYDDRFILQYAADNDGIVVSNDNFRDLQHEQSFHSNDYDRSFSWSRLFNAIHYFKNRGHENIIAFLPLYLRDYSNKHQSANDATRERQHRDFLINSRFIAFTPSRYNNGQRLTNYDDRFILQYAADNDGIVVSNDNFRDLQHEQSFQFIINHRFILQYAADNDGIVVSNDNFRDLQHEQSFQFIINHRILPFATINETFMPATDPLGRNGPHLDEFLLSNRIL</sequence>
<feature type="region of interest" description="Disordered" evidence="1">
    <location>
        <begin position="305"/>
        <end position="334"/>
    </location>
</feature>
<dbReference type="InterPro" id="IPR021869">
    <property type="entry name" value="RNase_Zc3h12_NYN"/>
</dbReference>
<feature type="compositionally biased region" description="Basic and acidic residues" evidence="1">
    <location>
        <begin position="308"/>
        <end position="327"/>
    </location>
</feature>
<dbReference type="InterPro" id="IPR051101">
    <property type="entry name" value="ZC3H12/N4BP1_RNase_Reg"/>
</dbReference>
<feature type="compositionally biased region" description="Polar residues" evidence="1">
    <location>
        <begin position="1"/>
        <end position="11"/>
    </location>
</feature>
<accession>A0A814CSR0</accession>
<organism evidence="3 4">
    <name type="scientific">Adineta steineri</name>
    <dbReference type="NCBI Taxonomy" id="433720"/>
    <lineage>
        <taxon>Eukaryota</taxon>
        <taxon>Metazoa</taxon>
        <taxon>Spiralia</taxon>
        <taxon>Gnathifera</taxon>
        <taxon>Rotifera</taxon>
        <taxon>Eurotatoria</taxon>
        <taxon>Bdelloidea</taxon>
        <taxon>Adinetida</taxon>
        <taxon>Adinetidae</taxon>
        <taxon>Adineta</taxon>
    </lineage>
</organism>
<protein>
    <recommendedName>
        <fullName evidence="2">RNase NYN domain-containing protein</fullName>
    </recommendedName>
</protein>
<dbReference type="Proteomes" id="UP000663860">
    <property type="component" value="Unassembled WGS sequence"/>
</dbReference>
<dbReference type="EMBL" id="CAJNOE010000122">
    <property type="protein sequence ID" value="CAF0944454.1"/>
    <property type="molecule type" value="Genomic_DNA"/>
</dbReference>